<dbReference type="AlphaFoldDB" id="A0A2W7MRR3"/>
<name>A0A2W7MRR3_9RHOB</name>
<comment type="subcellular location">
    <subcellularLocation>
        <location evidence="1">Secreted</location>
    </subcellularLocation>
</comment>
<proteinExistence type="predicted"/>
<gene>
    <name evidence="6" type="ORF">LX81_04294</name>
</gene>
<feature type="non-terminal residue" evidence="6">
    <location>
        <position position="1"/>
    </location>
</feature>
<reference evidence="6 7" key="1">
    <citation type="submission" date="2018-06" db="EMBL/GenBank/DDBJ databases">
        <title>Genomic Encyclopedia of Archaeal and Bacterial Type Strains, Phase II (KMG-II): from individual species to whole genera.</title>
        <authorList>
            <person name="Goeker M."/>
        </authorList>
    </citation>
    <scope>NUCLEOTIDE SEQUENCE [LARGE SCALE GENOMIC DNA]</scope>
    <source>
        <strain evidence="6 7">DSM 22009</strain>
    </source>
</reference>
<evidence type="ECO:0000256" key="4">
    <source>
        <dbReference type="ARBA" id="ARBA00022837"/>
    </source>
</evidence>
<feature type="compositionally biased region" description="Low complexity" evidence="5">
    <location>
        <begin position="586"/>
        <end position="597"/>
    </location>
</feature>
<keyword evidence="2" id="KW-0964">Secreted</keyword>
<sequence length="951" mass="99472">TPVSVDVLANDSDPDNDPLSVISVTQGTNGSVSVNGDGTISYAPDSGFSGTDTFSYVVGDGQGGTDTANVSVDVLSPEAVAFSTVPLTGIPNKSYTSLEFGPDGRLYASHRFGEIYAFEIEQQLDDEGNIVGYAATDVELINLIKSIPNHNDDGTLNSNIGSRQVTGIVTAGTAENPVIYVGSSDPREGGGSGGGAGDTGLDTNSGIISRLTWNGSSWEKLDLVRGLPRSEENHSTNGLALTTDPDTGNKILLVAQGGHTNAGAPSTNFAFSSEYALSAAILALDLTELESGVGSYSVKADGEHKYVYDIPTVLGPVFGGQDGLNQARLVADGPVSVYSSGWRNPYDVLVAEDGDIFTIDNGANKGWGGLPDGEGTDSVTNDVPTNDPDGFDSVNNLDHLEFISTESYYGGHPNPIRANPQGAGLTYTNANGSEVWSETVSGAWPPVDPSFSFANDGDFLLPGVEDNALVTWKDSTNGLDEYTASNFAGSMQGDLIAASFDSSVYRISLSDNNTAAAKEAIASGLNGIPLDVTTQGDFDIFPGTIWIGYVTGSSDIDILVPTLLDGDANDLDGDGYSNADEAANGTNPNNPSSTPPDNDADLVSDLNDNDDDNDGLFDPADSFAIDAANGMNLIVTGSQGLFNPLRNDDPGAGFAGLGFTGWMKNGSTDYLTQYNSENLIAGGTSGIFSIIETTSGDATGSLNNQDDGFQFGIGHDLSGSEYDSFLINARLLSVMSPLDNSQLATGQSAGIQIGTGDQDNFIKIAVAANGDQLDILLTHEEDGVPESNFLPAEIPIGAQVDLFFEINPIAGTVAPGWQVDGGSLEVGPPIILSDNSEILSVINNAYQIESEPSGMAVGVIATHGETGTPFSAQYDHINIYAGTLEDQSQTAVIFTTNIDEALLFDASDTFIFRNEVDFLDIFKGNKDPSLLPPQNPFDNNFAVWTEDAIDI</sequence>
<accession>A0A2W7MRR3</accession>
<dbReference type="RefSeq" id="WP_170134082.1">
    <property type="nucleotide sequence ID" value="NZ_QKZL01000052.1"/>
</dbReference>
<evidence type="ECO:0000256" key="2">
    <source>
        <dbReference type="ARBA" id="ARBA00022525"/>
    </source>
</evidence>
<keyword evidence="3" id="KW-0732">Signal</keyword>
<dbReference type="InterPro" id="IPR059100">
    <property type="entry name" value="TSP3_bac"/>
</dbReference>
<dbReference type="InterPro" id="IPR011042">
    <property type="entry name" value="6-blade_b-propeller_TolB-like"/>
</dbReference>
<dbReference type="Proteomes" id="UP000248916">
    <property type="component" value="Unassembled WGS sequence"/>
</dbReference>
<dbReference type="EMBL" id="QKZL01000052">
    <property type="protein sequence ID" value="PZX10151.1"/>
    <property type="molecule type" value="Genomic_DNA"/>
</dbReference>
<evidence type="ECO:0000256" key="3">
    <source>
        <dbReference type="ARBA" id="ARBA00022729"/>
    </source>
</evidence>
<dbReference type="Gene3D" id="2.60.40.3440">
    <property type="match status" value="1"/>
</dbReference>
<dbReference type="Pfam" id="PF18884">
    <property type="entry name" value="TSP3_bac"/>
    <property type="match status" value="1"/>
</dbReference>
<keyword evidence="7" id="KW-1185">Reference proteome</keyword>
<comment type="caution">
    <text evidence="6">The sequence shown here is derived from an EMBL/GenBank/DDBJ whole genome shotgun (WGS) entry which is preliminary data.</text>
</comment>
<evidence type="ECO:0000256" key="5">
    <source>
        <dbReference type="SAM" id="MobiDB-lite"/>
    </source>
</evidence>
<feature type="region of interest" description="Disordered" evidence="5">
    <location>
        <begin position="571"/>
        <end position="618"/>
    </location>
</feature>
<evidence type="ECO:0000256" key="1">
    <source>
        <dbReference type="ARBA" id="ARBA00004613"/>
    </source>
</evidence>
<evidence type="ECO:0000313" key="6">
    <source>
        <dbReference type="EMBL" id="PZX10151.1"/>
    </source>
</evidence>
<evidence type="ECO:0000313" key="7">
    <source>
        <dbReference type="Proteomes" id="UP000248916"/>
    </source>
</evidence>
<keyword evidence="4" id="KW-0106">Calcium</keyword>
<dbReference type="Gene3D" id="2.120.10.30">
    <property type="entry name" value="TolB, C-terminal domain"/>
    <property type="match status" value="1"/>
</dbReference>
<protein>
    <submittedName>
        <fullName evidence="6">Uncharacterized protein</fullName>
    </submittedName>
</protein>
<feature type="compositionally biased region" description="Acidic residues" evidence="5">
    <location>
        <begin position="598"/>
        <end position="615"/>
    </location>
</feature>
<dbReference type="Pfam" id="PF17963">
    <property type="entry name" value="Big_9"/>
    <property type="match status" value="1"/>
</dbReference>
<organism evidence="6 7">
    <name type="scientific">Palleronia aestuarii</name>
    <dbReference type="NCBI Taxonomy" id="568105"/>
    <lineage>
        <taxon>Bacteria</taxon>
        <taxon>Pseudomonadati</taxon>
        <taxon>Pseudomonadota</taxon>
        <taxon>Alphaproteobacteria</taxon>
        <taxon>Rhodobacterales</taxon>
        <taxon>Roseobacteraceae</taxon>
        <taxon>Palleronia</taxon>
    </lineage>
</organism>